<dbReference type="EMBL" id="LK028578">
    <property type="protein sequence ID" value="CDS18692.1"/>
    <property type="molecule type" value="Genomic_DNA"/>
</dbReference>
<dbReference type="Proteomes" id="UP000492820">
    <property type="component" value="Unassembled WGS sequence"/>
</dbReference>
<accession>A0A068WM10</accession>
<dbReference type="AlphaFoldDB" id="A0A068WM10"/>
<proteinExistence type="predicted"/>
<reference evidence="1 2" key="1">
    <citation type="journal article" date="2013" name="Nature">
        <title>The genomes of four tapeworm species reveal adaptations to parasitism.</title>
        <authorList>
            <person name="Tsai I.J."/>
            <person name="Zarowiecki M."/>
            <person name="Holroyd N."/>
            <person name="Garciarrubio A."/>
            <person name="Sanchez-Flores A."/>
            <person name="Brooks K.L."/>
            <person name="Tracey A."/>
            <person name="Bobes R.J."/>
            <person name="Fragoso G."/>
            <person name="Sciutto E."/>
            <person name="Aslett M."/>
            <person name="Beasley H."/>
            <person name="Bennett H.M."/>
            <person name="Cai J."/>
            <person name="Camicia F."/>
            <person name="Clark R."/>
            <person name="Cucher M."/>
            <person name="De Silva N."/>
            <person name="Day T.A."/>
            <person name="Deplazes P."/>
            <person name="Estrada K."/>
            <person name="Fernandez C."/>
            <person name="Holland P.W."/>
            <person name="Hou J."/>
            <person name="Hu S."/>
            <person name="Huckvale T."/>
            <person name="Hung S.S."/>
            <person name="Kamenetzky L."/>
            <person name="Keane J.A."/>
            <person name="Kiss F."/>
            <person name="Koziol U."/>
            <person name="Lambert O."/>
            <person name="Liu K."/>
            <person name="Luo X."/>
            <person name="Luo Y."/>
            <person name="Macchiaroli N."/>
            <person name="Nichol S."/>
            <person name="Paps J."/>
            <person name="Parkinson J."/>
            <person name="Pouchkina-Stantcheva N."/>
            <person name="Riddiford N."/>
            <person name="Rosenzvit M."/>
            <person name="Salinas G."/>
            <person name="Wasmuth J.D."/>
            <person name="Zamanian M."/>
            <person name="Zheng Y."/>
            <person name="Cai X."/>
            <person name="Soberon X."/>
            <person name="Olson P.D."/>
            <person name="Laclette J.P."/>
            <person name="Brehm K."/>
            <person name="Berriman M."/>
            <person name="Garciarrubio A."/>
            <person name="Bobes R.J."/>
            <person name="Fragoso G."/>
            <person name="Sanchez-Flores A."/>
            <person name="Estrada K."/>
            <person name="Cevallos M.A."/>
            <person name="Morett E."/>
            <person name="Gonzalez V."/>
            <person name="Portillo T."/>
            <person name="Ochoa-Leyva A."/>
            <person name="Jose M.V."/>
            <person name="Sciutto E."/>
            <person name="Landa A."/>
            <person name="Jimenez L."/>
            <person name="Valdes V."/>
            <person name="Carrero J.C."/>
            <person name="Larralde C."/>
            <person name="Morales-Montor J."/>
            <person name="Limon-Lason J."/>
            <person name="Soberon X."/>
            <person name="Laclette J.P."/>
        </authorList>
    </citation>
    <scope>NUCLEOTIDE SEQUENCE [LARGE SCALE GENOMIC DNA]</scope>
</reference>
<evidence type="ECO:0000313" key="3">
    <source>
        <dbReference type="WBParaSite" id="EgrG_000651300"/>
    </source>
</evidence>
<name>A0A068WM10_ECHGR</name>
<protein>
    <submittedName>
        <fullName evidence="1 3">Uncharacterized protein</fullName>
    </submittedName>
</protein>
<dbReference type="WBParaSite" id="EgrG_000651300">
    <property type="protein sequence ID" value="EgrG_000651300"/>
    <property type="gene ID" value="EgrG_000651300"/>
</dbReference>
<gene>
    <name evidence="1" type="ORF">EgrG_000651300</name>
</gene>
<evidence type="ECO:0000313" key="2">
    <source>
        <dbReference type="Proteomes" id="UP000492820"/>
    </source>
</evidence>
<organism evidence="1">
    <name type="scientific">Echinococcus granulosus</name>
    <name type="common">Hydatid tapeworm</name>
    <dbReference type="NCBI Taxonomy" id="6210"/>
    <lineage>
        <taxon>Eukaryota</taxon>
        <taxon>Metazoa</taxon>
        <taxon>Spiralia</taxon>
        <taxon>Lophotrochozoa</taxon>
        <taxon>Platyhelminthes</taxon>
        <taxon>Cestoda</taxon>
        <taxon>Eucestoda</taxon>
        <taxon>Cyclophyllidea</taxon>
        <taxon>Taeniidae</taxon>
        <taxon>Echinococcus</taxon>
        <taxon>Echinococcus granulosus group</taxon>
    </lineage>
</organism>
<dbReference type="OrthoDB" id="10564830at2759"/>
<reference evidence="3" key="3">
    <citation type="submission" date="2020-10" db="UniProtKB">
        <authorList>
            <consortium name="WormBaseParasite"/>
        </authorList>
    </citation>
    <scope>IDENTIFICATION</scope>
</reference>
<evidence type="ECO:0000313" key="1">
    <source>
        <dbReference type="EMBL" id="CDS18692.1"/>
    </source>
</evidence>
<sequence length="148" mass="17289">MLFTFKRFVLIHHEYVFVYSTFSLGILFKNALLHKNFINTAPRVNFWDNSMLHRKRVSVPNIVSHNEKASKTSVSSRLFWTSVKRIESSRSSEGNFIYYETQFRSGCVTPNDQHPDFIVAASSTRSTVGDFLFMLVRQRDKLLIMLDE</sequence>
<reference evidence="1" key="2">
    <citation type="submission" date="2014-06" db="EMBL/GenBank/DDBJ databases">
        <authorList>
            <person name="Aslett M."/>
        </authorList>
    </citation>
    <scope>NUCLEOTIDE SEQUENCE</scope>
</reference>